<keyword evidence="8" id="KW-0141">cGMP biosynthesis</keyword>
<evidence type="ECO:0000256" key="4">
    <source>
        <dbReference type="ARBA" id="ARBA00022741"/>
    </source>
</evidence>
<evidence type="ECO:0000256" key="9">
    <source>
        <dbReference type="SAM" id="MobiDB-lite"/>
    </source>
</evidence>
<dbReference type="GO" id="GO:0006182">
    <property type="term" value="P:cGMP biosynthetic process"/>
    <property type="evidence" value="ECO:0000318"/>
    <property type="project" value="GO_Central"/>
</dbReference>
<dbReference type="EC" id="4.6.1.2" evidence="2"/>
<dbReference type="SUPFAM" id="SSF53822">
    <property type="entry name" value="Periplasmic binding protein-like I"/>
    <property type="match status" value="1"/>
</dbReference>
<dbReference type="InterPro" id="IPR008271">
    <property type="entry name" value="Ser/Thr_kinase_AS"/>
</dbReference>
<dbReference type="InterPro" id="IPR028082">
    <property type="entry name" value="Peripla_BP_I"/>
</dbReference>
<dbReference type="GeneID" id="118417845"/>
<name>A0A9J7MUK3_BRAFL</name>
<evidence type="ECO:0000256" key="10">
    <source>
        <dbReference type="SAM" id="Phobius"/>
    </source>
</evidence>
<dbReference type="GO" id="GO:0035556">
    <property type="term" value="P:intracellular signal transduction"/>
    <property type="evidence" value="ECO:0007669"/>
    <property type="project" value="InterPro"/>
</dbReference>
<dbReference type="Gene3D" id="3.30.70.1230">
    <property type="entry name" value="Nucleotide cyclase"/>
    <property type="match status" value="1"/>
</dbReference>
<dbReference type="PROSITE" id="PS00108">
    <property type="entry name" value="PROTEIN_KINASE_ST"/>
    <property type="match status" value="1"/>
</dbReference>
<evidence type="ECO:0000256" key="2">
    <source>
        <dbReference type="ARBA" id="ARBA00012202"/>
    </source>
</evidence>
<dbReference type="KEGG" id="bfo:118417845"/>
<evidence type="ECO:0000256" key="7">
    <source>
        <dbReference type="ARBA" id="ARBA00023239"/>
    </source>
</evidence>
<evidence type="ECO:0000256" key="1">
    <source>
        <dbReference type="ARBA" id="ARBA00004167"/>
    </source>
</evidence>
<reference evidence="15" key="2">
    <citation type="submission" date="2025-08" db="UniProtKB">
        <authorList>
            <consortium name="RefSeq"/>
        </authorList>
    </citation>
    <scope>IDENTIFICATION</scope>
    <source>
        <strain evidence="15">S238N-H82</strain>
        <tissue evidence="15">Testes</tissue>
    </source>
</reference>
<feature type="signal peptide" evidence="11">
    <location>
        <begin position="1"/>
        <end position="26"/>
    </location>
</feature>
<proteinExistence type="predicted"/>
<gene>
    <name evidence="15" type="primary">LOC118417845</name>
</gene>
<evidence type="ECO:0000259" key="12">
    <source>
        <dbReference type="PROSITE" id="PS50011"/>
    </source>
</evidence>
<feature type="chain" id="PRO_5039901084" description="guanylate cyclase" evidence="11">
    <location>
        <begin position="27"/>
        <end position="1116"/>
    </location>
</feature>
<dbReference type="PANTHER" id="PTHR11920">
    <property type="entry name" value="GUANYLYL CYCLASE"/>
    <property type="match status" value="1"/>
</dbReference>
<dbReference type="PROSITE" id="PS50011">
    <property type="entry name" value="PROTEIN_KINASE_DOM"/>
    <property type="match status" value="1"/>
</dbReference>
<evidence type="ECO:0000256" key="8">
    <source>
        <dbReference type="ARBA" id="ARBA00023293"/>
    </source>
</evidence>
<reference evidence="14" key="1">
    <citation type="journal article" date="2020" name="Nat. Ecol. Evol.">
        <title>Deeply conserved synteny resolves early events in vertebrate evolution.</title>
        <authorList>
            <person name="Simakov O."/>
            <person name="Marletaz F."/>
            <person name="Yue J.X."/>
            <person name="O'Connell B."/>
            <person name="Jenkins J."/>
            <person name="Brandt A."/>
            <person name="Calef R."/>
            <person name="Tung C.H."/>
            <person name="Huang T.K."/>
            <person name="Schmutz J."/>
            <person name="Satoh N."/>
            <person name="Yu J.K."/>
            <person name="Putnam N.H."/>
            <person name="Green R.E."/>
            <person name="Rokhsar D.S."/>
        </authorList>
    </citation>
    <scope>NUCLEOTIDE SEQUENCE [LARGE SCALE GENOMIC DNA]</scope>
    <source>
        <strain evidence="14">S238N-H82</strain>
    </source>
</reference>
<accession>A0A9J7MUK3</accession>
<dbReference type="Pfam" id="PF07714">
    <property type="entry name" value="PK_Tyr_Ser-Thr"/>
    <property type="match status" value="1"/>
</dbReference>
<keyword evidence="5 10" id="KW-1133">Transmembrane helix</keyword>
<evidence type="ECO:0000259" key="13">
    <source>
        <dbReference type="PROSITE" id="PS50125"/>
    </source>
</evidence>
<dbReference type="GO" id="GO:0004383">
    <property type="term" value="F:guanylate cyclase activity"/>
    <property type="evidence" value="ECO:0000318"/>
    <property type="project" value="GO_Central"/>
</dbReference>
<dbReference type="SMART" id="SM00044">
    <property type="entry name" value="CYCc"/>
    <property type="match status" value="1"/>
</dbReference>
<keyword evidence="4" id="KW-0547">Nucleotide-binding</keyword>
<protein>
    <recommendedName>
        <fullName evidence="2">guanylate cyclase</fullName>
        <ecNumber evidence="2">4.6.1.2</ecNumber>
    </recommendedName>
</protein>
<keyword evidence="3 10" id="KW-0812">Transmembrane</keyword>
<evidence type="ECO:0000256" key="11">
    <source>
        <dbReference type="SAM" id="SignalP"/>
    </source>
</evidence>
<sequence length="1116" mass="125645">MMLFQHLLEFVAVLILFLLTNREVQGTNKRFTFALVFPEDTELEAVTKVAVDNINYGPGSLPNITFSYEYRSSSIDGKCDAFYGMTSFFSIFLGPSQTTTVGLIGVKCEDMCKVMPETMTRLKIPFISPFCSTPTELSDKTKYQTFARTTWPADKTTAIYTQVVTHFGWTKVAVVASQEVSWQLLASHLTIQLPEREIQLIKRINVEPGASRDTMKTKLREAATHSQIIILCVSSLVHHEENGGDERQLMLAAHELGMTDGSFVFLSLERKPITDLAILERAWRMNDTEDGKAREAYASLMRLGWTLAIGCDLKEFQRRVNDKMPVSEHIIPKKGDDNGYKTIEDIERLVEMSNLYNAVQLLYQSLLRTFAPGLIHNDGREGRADEGSGMLPVIPDALPDPNEIQISKNMRNMSFIGFCNETVYMDEDGDSVGDYALFHHGVKQVRMIAQYNKTARQFHSLVGQSYQNWPGGVWPPKDELPTDSGLTIDSSTIVAATTTSLLVLTLAAFAVFFIIRRKMVKKEVWQMMWKINYEELTFIDPGRNRHVNRRKYGSRMSRTSRTSRSSKSSGHTYADPFCSSFSNDLEMVELLHDKKKVNAAHHKNSMVAVKHVPPDEFELTPARLYELFQMSKIRHENLTPFVGACVDAPNICTVMELCTRGSLQDILHNDDIKLNWNFKSSFITDIVKGMDFLHRSALVSHGDLKSSNCVIDSRWMLKITDYGEMSAGSAVRARARGEYAAMLWTAPEHLREPVETASKKGTQKGDVYSFGIILQEIFVRGAPYCMMSLMTPQDIIERVKARTSPLFRPWVRDAMVPRQYISLMEQSWEEDPEARPEFSLIDTAIGQLNKGQRSNIVDHMFSMLESYTNNLEDLVHRRTEELRAEKHKTDLILYRMLPRGVADNLKAGLPVNAEAFETVTICHCNVINLSSICSELQAMEVIDLMNDLYNSFDEVFERYDVSQLDSVADASTMVVSGLPVRNGNRHAGQIATMALDLVSTVCGFSSRFLGDRALQVRLGMHTGPVVAGVVGFNMPRYSVFGDTVGVALTMETTGEGMKIQASEDCANLLLGIGGFRMVQRGDVDIKEGKSIKTYWIYGKDGFNKPLPEEIVPELEC</sequence>
<dbReference type="SUPFAM" id="SSF55073">
    <property type="entry name" value="Nucleotide cyclase"/>
    <property type="match status" value="1"/>
</dbReference>
<dbReference type="InterPro" id="IPR001054">
    <property type="entry name" value="A/G_cyclase"/>
</dbReference>
<dbReference type="InterPro" id="IPR001828">
    <property type="entry name" value="ANF_lig-bd_rcpt"/>
</dbReference>
<keyword evidence="14" id="KW-1185">Reference proteome</keyword>
<dbReference type="SUPFAM" id="SSF56112">
    <property type="entry name" value="Protein kinase-like (PK-like)"/>
    <property type="match status" value="1"/>
</dbReference>
<dbReference type="PROSITE" id="PS50125">
    <property type="entry name" value="GUANYLATE_CYCLASE_2"/>
    <property type="match status" value="1"/>
</dbReference>
<dbReference type="PANTHER" id="PTHR11920:SF494">
    <property type="entry name" value="ATRIAL NATRIURETIC PEPTIDE RECEPTOR 2"/>
    <property type="match status" value="1"/>
</dbReference>
<feature type="domain" description="Guanylate cyclase" evidence="13">
    <location>
        <begin position="920"/>
        <end position="1051"/>
    </location>
</feature>
<evidence type="ECO:0000313" key="14">
    <source>
        <dbReference type="Proteomes" id="UP000001554"/>
    </source>
</evidence>
<comment type="subcellular location">
    <subcellularLocation>
        <location evidence="1">Membrane</location>
        <topology evidence="1">Single-pass membrane protein</topology>
    </subcellularLocation>
</comment>
<feature type="region of interest" description="Disordered" evidence="9">
    <location>
        <begin position="549"/>
        <end position="571"/>
    </location>
</feature>
<keyword evidence="6 10" id="KW-0472">Membrane</keyword>
<dbReference type="FunFam" id="3.40.50.2300:FF:000114">
    <property type="entry name" value="Guanylate cyclase"/>
    <property type="match status" value="1"/>
</dbReference>
<dbReference type="GO" id="GO:0017046">
    <property type="term" value="F:peptide hormone binding"/>
    <property type="evidence" value="ECO:0000318"/>
    <property type="project" value="GO_Central"/>
</dbReference>
<dbReference type="GO" id="GO:0007168">
    <property type="term" value="P:receptor guanylyl cyclase signaling pathway"/>
    <property type="evidence" value="ECO:0000318"/>
    <property type="project" value="GO_Central"/>
</dbReference>
<dbReference type="RefSeq" id="XP_035679486.1">
    <property type="nucleotide sequence ID" value="XM_035823593.1"/>
</dbReference>
<dbReference type="GO" id="GO:0016941">
    <property type="term" value="F:natriuretic peptide receptor activity"/>
    <property type="evidence" value="ECO:0000318"/>
    <property type="project" value="GO_Central"/>
</dbReference>
<keyword evidence="11" id="KW-0732">Signal</keyword>
<dbReference type="GO" id="GO:0004672">
    <property type="term" value="F:protein kinase activity"/>
    <property type="evidence" value="ECO:0007669"/>
    <property type="project" value="InterPro"/>
</dbReference>
<dbReference type="InterPro" id="IPR011009">
    <property type="entry name" value="Kinase-like_dom_sf"/>
</dbReference>
<feature type="compositionally biased region" description="Low complexity" evidence="9">
    <location>
        <begin position="554"/>
        <end position="569"/>
    </location>
</feature>
<dbReference type="SMART" id="SM00220">
    <property type="entry name" value="S_TKc"/>
    <property type="match status" value="1"/>
</dbReference>
<dbReference type="CDD" id="cd06352">
    <property type="entry name" value="PBP1_NPR_GC-like"/>
    <property type="match status" value="1"/>
</dbReference>
<evidence type="ECO:0000313" key="15">
    <source>
        <dbReference type="RefSeq" id="XP_035679486.1"/>
    </source>
</evidence>
<dbReference type="GO" id="GO:0005886">
    <property type="term" value="C:plasma membrane"/>
    <property type="evidence" value="ECO:0000318"/>
    <property type="project" value="GO_Central"/>
</dbReference>
<dbReference type="Proteomes" id="UP000001554">
    <property type="component" value="Chromosome 6"/>
</dbReference>
<evidence type="ECO:0000256" key="5">
    <source>
        <dbReference type="ARBA" id="ARBA00022989"/>
    </source>
</evidence>
<dbReference type="InterPro" id="IPR029787">
    <property type="entry name" value="Nucleotide_cyclase"/>
</dbReference>
<dbReference type="InterPro" id="IPR000719">
    <property type="entry name" value="Prot_kinase_dom"/>
</dbReference>
<evidence type="ECO:0000256" key="3">
    <source>
        <dbReference type="ARBA" id="ARBA00022692"/>
    </source>
</evidence>
<dbReference type="GO" id="GO:0005524">
    <property type="term" value="F:ATP binding"/>
    <property type="evidence" value="ECO:0007669"/>
    <property type="project" value="InterPro"/>
</dbReference>
<dbReference type="Gene3D" id="1.10.510.10">
    <property type="entry name" value="Transferase(Phosphotransferase) domain 1"/>
    <property type="match status" value="1"/>
</dbReference>
<dbReference type="CDD" id="cd07302">
    <property type="entry name" value="CHD"/>
    <property type="match status" value="1"/>
</dbReference>
<dbReference type="Pfam" id="PF00211">
    <property type="entry name" value="Guanylate_cyc"/>
    <property type="match status" value="1"/>
</dbReference>
<keyword evidence="7" id="KW-0456">Lyase</keyword>
<dbReference type="InterPro" id="IPR050401">
    <property type="entry name" value="Cyclic_nucleotide_synthase"/>
</dbReference>
<dbReference type="Gene3D" id="3.40.50.2300">
    <property type="match status" value="2"/>
</dbReference>
<dbReference type="AlphaFoldDB" id="A0A9J7MUK3"/>
<feature type="transmembrane region" description="Helical" evidence="10">
    <location>
        <begin position="493"/>
        <end position="515"/>
    </location>
</feature>
<feature type="domain" description="Protein kinase" evidence="12">
    <location>
        <begin position="533"/>
        <end position="862"/>
    </location>
</feature>
<dbReference type="Pfam" id="PF01094">
    <property type="entry name" value="ANF_receptor"/>
    <property type="match status" value="1"/>
</dbReference>
<dbReference type="OrthoDB" id="60033at2759"/>
<dbReference type="InterPro" id="IPR001245">
    <property type="entry name" value="Ser-Thr/Tyr_kinase_cat_dom"/>
</dbReference>
<organism evidence="14 15">
    <name type="scientific">Branchiostoma floridae</name>
    <name type="common">Florida lancelet</name>
    <name type="synonym">Amphioxus</name>
    <dbReference type="NCBI Taxonomy" id="7739"/>
    <lineage>
        <taxon>Eukaryota</taxon>
        <taxon>Metazoa</taxon>
        <taxon>Chordata</taxon>
        <taxon>Cephalochordata</taxon>
        <taxon>Leptocardii</taxon>
        <taxon>Amphioxiformes</taxon>
        <taxon>Branchiostomatidae</taxon>
        <taxon>Branchiostoma</taxon>
    </lineage>
</organism>
<evidence type="ECO:0000256" key="6">
    <source>
        <dbReference type="ARBA" id="ARBA00023136"/>
    </source>
</evidence>